<dbReference type="Proteomes" id="UP000037069">
    <property type="component" value="Unassembled WGS sequence"/>
</dbReference>
<feature type="region of interest" description="Disordered" evidence="2">
    <location>
        <begin position="200"/>
        <end position="222"/>
    </location>
</feature>
<dbReference type="Pfam" id="PF16064">
    <property type="entry name" value="DUF4806"/>
    <property type="match status" value="1"/>
</dbReference>
<gene>
    <name evidence="4" type="ORF">FF38_12076</name>
</gene>
<dbReference type="InterPro" id="IPR032071">
    <property type="entry name" value="DUF4806"/>
</dbReference>
<evidence type="ECO:0000313" key="5">
    <source>
        <dbReference type="Proteomes" id="UP000037069"/>
    </source>
</evidence>
<keyword evidence="5" id="KW-1185">Reference proteome</keyword>
<proteinExistence type="predicted"/>
<evidence type="ECO:0000256" key="1">
    <source>
        <dbReference type="SAM" id="Coils"/>
    </source>
</evidence>
<dbReference type="AlphaFoldDB" id="A0A0L0BPP5"/>
<evidence type="ECO:0000259" key="3">
    <source>
        <dbReference type="Pfam" id="PF16064"/>
    </source>
</evidence>
<protein>
    <recommendedName>
        <fullName evidence="3">DUF4806 domain-containing protein</fullName>
    </recommendedName>
</protein>
<sequence>MDLNEKVEELVRITAALKNEVNELKGKDVYMHLDELEEEKEALKHDILDLKNSLMQQNEKILSLIRKQNDKLVETIEADKLAPQLVFSKKISQYSKLFPIKTLEELDALEALINDNNVNELIAVVHQLLAPRGIVKNLASVMSMECIVECNLDGLHNKRRLLNSQKFMDLLFQAANFEGYNHKTFLEQVRRGLKMAKNRHNQNLSRNRHMERQRLEQQSATDSLEGEEIIPEGFIKTEEIFFE</sequence>
<feature type="domain" description="DUF4806" evidence="3">
    <location>
        <begin position="98"/>
        <end position="174"/>
    </location>
</feature>
<evidence type="ECO:0000256" key="2">
    <source>
        <dbReference type="SAM" id="MobiDB-lite"/>
    </source>
</evidence>
<accession>A0A0L0BPP5</accession>
<feature type="coiled-coil region" evidence="1">
    <location>
        <begin position="7"/>
        <end position="60"/>
    </location>
</feature>
<keyword evidence="1" id="KW-0175">Coiled coil</keyword>
<reference evidence="4 5" key="1">
    <citation type="journal article" date="2015" name="Nat. Commun.">
        <title>Lucilia cuprina genome unlocks parasitic fly biology to underpin future interventions.</title>
        <authorList>
            <person name="Anstead C.A."/>
            <person name="Korhonen P.K."/>
            <person name="Young N.D."/>
            <person name="Hall R.S."/>
            <person name="Jex A.R."/>
            <person name="Murali S.C."/>
            <person name="Hughes D.S."/>
            <person name="Lee S.F."/>
            <person name="Perry T."/>
            <person name="Stroehlein A.J."/>
            <person name="Ansell B.R."/>
            <person name="Breugelmans B."/>
            <person name="Hofmann A."/>
            <person name="Qu J."/>
            <person name="Dugan S."/>
            <person name="Lee S.L."/>
            <person name="Chao H."/>
            <person name="Dinh H."/>
            <person name="Han Y."/>
            <person name="Doddapaneni H.V."/>
            <person name="Worley K.C."/>
            <person name="Muzny D.M."/>
            <person name="Ioannidis P."/>
            <person name="Waterhouse R.M."/>
            <person name="Zdobnov E.M."/>
            <person name="James P.J."/>
            <person name="Bagnall N.H."/>
            <person name="Kotze A.C."/>
            <person name="Gibbs R.A."/>
            <person name="Richards S."/>
            <person name="Batterham P."/>
            <person name="Gasser R.B."/>
        </authorList>
    </citation>
    <scope>NUCLEOTIDE SEQUENCE [LARGE SCALE GENOMIC DNA]</scope>
    <source>
        <strain evidence="4 5">LS</strain>
        <tissue evidence="4">Full body</tissue>
    </source>
</reference>
<dbReference type="OrthoDB" id="8021549at2759"/>
<dbReference type="EMBL" id="JRES01001567">
    <property type="protein sequence ID" value="KNC21938.1"/>
    <property type="molecule type" value="Genomic_DNA"/>
</dbReference>
<evidence type="ECO:0000313" key="4">
    <source>
        <dbReference type="EMBL" id="KNC21938.1"/>
    </source>
</evidence>
<name>A0A0L0BPP5_LUCCU</name>
<organism evidence="4 5">
    <name type="scientific">Lucilia cuprina</name>
    <name type="common">Green bottle fly</name>
    <name type="synonym">Australian sheep blowfly</name>
    <dbReference type="NCBI Taxonomy" id="7375"/>
    <lineage>
        <taxon>Eukaryota</taxon>
        <taxon>Metazoa</taxon>
        <taxon>Ecdysozoa</taxon>
        <taxon>Arthropoda</taxon>
        <taxon>Hexapoda</taxon>
        <taxon>Insecta</taxon>
        <taxon>Pterygota</taxon>
        <taxon>Neoptera</taxon>
        <taxon>Endopterygota</taxon>
        <taxon>Diptera</taxon>
        <taxon>Brachycera</taxon>
        <taxon>Muscomorpha</taxon>
        <taxon>Oestroidea</taxon>
        <taxon>Calliphoridae</taxon>
        <taxon>Luciliinae</taxon>
        <taxon>Lucilia</taxon>
    </lineage>
</organism>
<comment type="caution">
    <text evidence="4">The sequence shown here is derived from an EMBL/GenBank/DDBJ whole genome shotgun (WGS) entry which is preliminary data.</text>
</comment>